<evidence type="ECO:0000313" key="2">
    <source>
        <dbReference type="Proteomes" id="UP000249757"/>
    </source>
</evidence>
<dbReference type="AlphaFoldDB" id="A0A922NPT5"/>
<dbReference type="EMBL" id="NRDI02000001">
    <property type="protein sequence ID" value="KAI1520127.1"/>
    <property type="molecule type" value="Genomic_DNA"/>
</dbReference>
<dbReference type="Proteomes" id="UP000249757">
    <property type="component" value="Unassembled WGS sequence"/>
</dbReference>
<sequence length="197" mass="23440">MKTTSGQMAQQESLFFNLPLELRWRILDYTFANLRVSFNHINMRIGAVYPPPRTDEHNYLRPFLRDLPLFKDLSLILRLKFWIPGDFNPWVDPVHSGIAFLEELPKGLHEAHTVLQMNRYQYLMLDKIKLELWRIARELNTSPGEEMKEDWLCYDIEHKQPQPVDDCGHPYYHWRMMVTPAAHRRNCVLHVKEGKGV</sequence>
<keyword evidence="2" id="KW-1185">Reference proteome</keyword>
<evidence type="ECO:0000313" key="1">
    <source>
        <dbReference type="EMBL" id="KAI1520127.1"/>
    </source>
</evidence>
<protein>
    <submittedName>
        <fullName evidence="1">Uncharacterized protein</fullName>
    </submittedName>
</protein>
<comment type="caution">
    <text evidence="1">The sequence shown here is derived from an EMBL/GenBank/DDBJ whole genome shotgun (WGS) entry which is preliminary data.</text>
</comment>
<accession>A0A922NPT5</accession>
<gene>
    <name evidence="1" type="ORF">Ptr86124_000495</name>
</gene>
<proteinExistence type="predicted"/>
<name>A0A922NPT5_9PLEO</name>
<organism evidence="1 2">
    <name type="scientific">Pyrenophora tritici-repentis</name>
    <dbReference type="NCBI Taxonomy" id="45151"/>
    <lineage>
        <taxon>Eukaryota</taxon>
        <taxon>Fungi</taxon>
        <taxon>Dikarya</taxon>
        <taxon>Ascomycota</taxon>
        <taxon>Pezizomycotina</taxon>
        <taxon>Dothideomycetes</taxon>
        <taxon>Pleosporomycetidae</taxon>
        <taxon>Pleosporales</taxon>
        <taxon>Pleosporineae</taxon>
        <taxon>Pleosporaceae</taxon>
        <taxon>Pyrenophora</taxon>
    </lineage>
</organism>
<reference evidence="2" key="1">
    <citation type="journal article" date="2022" name="Microb. Genom.">
        <title>A global pangenome for the wheat fungal pathogen Pyrenophora tritici-repentis and prediction of effector protein structural homology.</title>
        <authorList>
            <person name="Moolhuijzen P.M."/>
            <person name="See P.T."/>
            <person name="Shi G."/>
            <person name="Powell H.R."/>
            <person name="Cockram J."/>
            <person name="Jorgensen L.N."/>
            <person name="Benslimane H."/>
            <person name="Strelkov S.E."/>
            <person name="Turner J."/>
            <person name="Liu Z."/>
            <person name="Moffat C.S."/>
        </authorList>
    </citation>
    <scope>NUCLEOTIDE SEQUENCE [LARGE SCALE GENOMIC DNA]</scope>
</reference>